<keyword evidence="4" id="KW-1185">Reference proteome</keyword>
<evidence type="ECO:0000256" key="2">
    <source>
        <dbReference type="SAM" id="SignalP"/>
    </source>
</evidence>
<comment type="caution">
    <text evidence="3">The sequence shown here is derived from an EMBL/GenBank/DDBJ whole genome shotgun (WGS) entry which is preliminary data.</text>
</comment>
<reference evidence="3" key="1">
    <citation type="journal article" date="2018" name="DNA Res.">
        <title>Multiple hybrid de novo genome assembly of finger millet, an orphan allotetraploid crop.</title>
        <authorList>
            <person name="Hatakeyama M."/>
            <person name="Aluri S."/>
            <person name="Balachadran M.T."/>
            <person name="Sivarajan S.R."/>
            <person name="Patrignani A."/>
            <person name="Gruter S."/>
            <person name="Poveda L."/>
            <person name="Shimizu-Inatsugi R."/>
            <person name="Baeten J."/>
            <person name="Francoijs K.J."/>
            <person name="Nataraja K.N."/>
            <person name="Reddy Y.A.N."/>
            <person name="Phadnis S."/>
            <person name="Ravikumar R.L."/>
            <person name="Schlapbach R."/>
            <person name="Sreeman S.M."/>
            <person name="Shimizu K.K."/>
        </authorList>
    </citation>
    <scope>NUCLEOTIDE SEQUENCE</scope>
</reference>
<evidence type="ECO:0000313" key="4">
    <source>
        <dbReference type="Proteomes" id="UP001054889"/>
    </source>
</evidence>
<feature type="compositionally biased region" description="Low complexity" evidence="1">
    <location>
        <begin position="28"/>
        <end position="41"/>
    </location>
</feature>
<feature type="compositionally biased region" description="Polar residues" evidence="1">
    <location>
        <begin position="42"/>
        <end position="66"/>
    </location>
</feature>
<feature type="compositionally biased region" description="Polar residues" evidence="1">
    <location>
        <begin position="81"/>
        <end position="90"/>
    </location>
</feature>
<organism evidence="3 4">
    <name type="scientific">Eleusine coracana subsp. coracana</name>
    <dbReference type="NCBI Taxonomy" id="191504"/>
    <lineage>
        <taxon>Eukaryota</taxon>
        <taxon>Viridiplantae</taxon>
        <taxon>Streptophyta</taxon>
        <taxon>Embryophyta</taxon>
        <taxon>Tracheophyta</taxon>
        <taxon>Spermatophyta</taxon>
        <taxon>Magnoliopsida</taxon>
        <taxon>Liliopsida</taxon>
        <taxon>Poales</taxon>
        <taxon>Poaceae</taxon>
        <taxon>PACMAD clade</taxon>
        <taxon>Chloridoideae</taxon>
        <taxon>Cynodonteae</taxon>
        <taxon>Eleusininae</taxon>
        <taxon>Eleusine</taxon>
    </lineage>
</organism>
<sequence length="90" mass="9626">MNHIKILVLMSLIPLMLRGASILGVVVPSPEQQPQPNSESNASVRVSASQADGRSRLTGGSSQRRFSGNGGLFRDDKRFSPSGSNPLHNL</sequence>
<accession>A0AAV5C903</accession>
<dbReference type="EMBL" id="BQKI01000005">
    <property type="protein sequence ID" value="GJM94743.1"/>
    <property type="molecule type" value="Genomic_DNA"/>
</dbReference>
<name>A0AAV5C903_ELECO</name>
<protein>
    <submittedName>
        <fullName evidence="3">Uncharacterized protein</fullName>
    </submittedName>
</protein>
<evidence type="ECO:0000256" key="1">
    <source>
        <dbReference type="SAM" id="MobiDB-lite"/>
    </source>
</evidence>
<keyword evidence="2" id="KW-0732">Signal</keyword>
<feature type="region of interest" description="Disordered" evidence="1">
    <location>
        <begin position="28"/>
        <end position="90"/>
    </location>
</feature>
<proteinExistence type="predicted"/>
<reference evidence="3" key="2">
    <citation type="submission" date="2021-12" db="EMBL/GenBank/DDBJ databases">
        <title>Resequencing data analysis of finger millet.</title>
        <authorList>
            <person name="Hatakeyama M."/>
            <person name="Aluri S."/>
            <person name="Balachadran M.T."/>
            <person name="Sivarajan S.R."/>
            <person name="Poveda L."/>
            <person name="Shimizu-Inatsugi R."/>
            <person name="Schlapbach R."/>
            <person name="Sreeman S.M."/>
            <person name="Shimizu K.K."/>
        </authorList>
    </citation>
    <scope>NUCLEOTIDE SEQUENCE</scope>
</reference>
<feature type="signal peptide" evidence="2">
    <location>
        <begin position="1"/>
        <end position="19"/>
    </location>
</feature>
<gene>
    <name evidence="3" type="primary">ga11418</name>
    <name evidence="3" type="ORF">PR202_ga11418</name>
</gene>
<evidence type="ECO:0000313" key="3">
    <source>
        <dbReference type="EMBL" id="GJM94743.1"/>
    </source>
</evidence>
<dbReference type="Proteomes" id="UP001054889">
    <property type="component" value="Unassembled WGS sequence"/>
</dbReference>
<dbReference type="AlphaFoldDB" id="A0AAV5C903"/>
<feature type="chain" id="PRO_5043887487" evidence="2">
    <location>
        <begin position="20"/>
        <end position="90"/>
    </location>
</feature>